<dbReference type="PROSITE" id="PS50110">
    <property type="entry name" value="RESPONSE_REGULATORY"/>
    <property type="match status" value="1"/>
</dbReference>
<dbReference type="InterPro" id="IPR009057">
    <property type="entry name" value="Homeodomain-like_sf"/>
</dbReference>
<dbReference type="SMART" id="SM00448">
    <property type="entry name" value="REC"/>
    <property type="match status" value="1"/>
</dbReference>
<evidence type="ECO:0000256" key="4">
    <source>
        <dbReference type="ARBA" id="ARBA00023163"/>
    </source>
</evidence>
<dbReference type="Pfam" id="PF00072">
    <property type="entry name" value="Response_reg"/>
    <property type="match status" value="1"/>
</dbReference>
<proteinExistence type="predicted"/>
<dbReference type="Gene3D" id="3.40.50.2300">
    <property type="match status" value="1"/>
</dbReference>
<dbReference type="PROSITE" id="PS01124">
    <property type="entry name" value="HTH_ARAC_FAMILY_2"/>
    <property type="match status" value="1"/>
</dbReference>
<evidence type="ECO:0000256" key="3">
    <source>
        <dbReference type="ARBA" id="ARBA00023125"/>
    </source>
</evidence>
<comment type="caution">
    <text evidence="8">The sequence shown here is derived from an EMBL/GenBank/DDBJ whole genome shotgun (WGS) entry which is preliminary data.</text>
</comment>
<gene>
    <name evidence="8" type="ORF">F2Y87_30930</name>
</gene>
<dbReference type="GO" id="GO:0000155">
    <property type="term" value="F:phosphorelay sensor kinase activity"/>
    <property type="evidence" value="ECO:0007669"/>
    <property type="project" value="TreeGrafter"/>
</dbReference>
<dbReference type="EMBL" id="VVYX01000358">
    <property type="protein sequence ID" value="KAA5401243.1"/>
    <property type="molecule type" value="Genomic_DNA"/>
</dbReference>
<name>A0A6L3JP16_9BACE</name>
<dbReference type="GO" id="GO:0003700">
    <property type="term" value="F:DNA-binding transcription factor activity"/>
    <property type="evidence" value="ECO:0007669"/>
    <property type="project" value="InterPro"/>
</dbReference>
<dbReference type="InterPro" id="IPR001789">
    <property type="entry name" value="Sig_transdc_resp-reg_receiver"/>
</dbReference>
<evidence type="ECO:0000256" key="5">
    <source>
        <dbReference type="PROSITE-ProRule" id="PRU00169"/>
    </source>
</evidence>
<evidence type="ECO:0000259" key="7">
    <source>
        <dbReference type="PROSITE" id="PS50110"/>
    </source>
</evidence>
<keyword evidence="3" id="KW-0238">DNA-binding</keyword>
<accession>A0A6L3JP16</accession>
<dbReference type="SMART" id="SM00342">
    <property type="entry name" value="HTH_ARAC"/>
    <property type="match status" value="1"/>
</dbReference>
<evidence type="ECO:0000256" key="2">
    <source>
        <dbReference type="ARBA" id="ARBA00023015"/>
    </source>
</evidence>
<dbReference type="AlphaFoldDB" id="A0A6L3JP16"/>
<dbReference type="InterPro" id="IPR011006">
    <property type="entry name" value="CheY-like_superfamily"/>
</dbReference>
<dbReference type="CDD" id="cd17574">
    <property type="entry name" value="REC_OmpR"/>
    <property type="match status" value="1"/>
</dbReference>
<feature type="non-terminal residue" evidence="8">
    <location>
        <position position="1"/>
    </location>
</feature>
<protein>
    <submittedName>
        <fullName evidence="8">Response regulator transcription factor</fullName>
    </submittedName>
</protein>
<dbReference type="InterPro" id="IPR018060">
    <property type="entry name" value="HTH_AraC"/>
</dbReference>
<dbReference type="PRINTS" id="PR00032">
    <property type="entry name" value="HTHARAC"/>
</dbReference>
<dbReference type="Proteomes" id="UP000482653">
    <property type="component" value="Unassembled WGS sequence"/>
</dbReference>
<dbReference type="SUPFAM" id="SSF46689">
    <property type="entry name" value="Homeodomain-like"/>
    <property type="match status" value="1"/>
</dbReference>
<keyword evidence="1 5" id="KW-0597">Phosphoprotein</keyword>
<dbReference type="Gene3D" id="1.10.10.60">
    <property type="entry name" value="Homeodomain-like"/>
    <property type="match status" value="1"/>
</dbReference>
<keyword evidence="4" id="KW-0804">Transcription</keyword>
<dbReference type="PANTHER" id="PTHR43547">
    <property type="entry name" value="TWO-COMPONENT HISTIDINE KINASE"/>
    <property type="match status" value="1"/>
</dbReference>
<reference evidence="8 9" key="1">
    <citation type="journal article" date="2019" name="Nat. Med.">
        <title>A library of human gut bacterial isolates paired with longitudinal multiomics data enables mechanistic microbiome research.</title>
        <authorList>
            <person name="Poyet M."/>
            <person name="Groussin M."/>
            <person name="Gibbons S.M."/>
            <person name="Avila-Pacheco J."/>
            <person name="Jiang X."/>
            <person name="Kearney S.M."/>
            <person name="Perrotta A.R."/>
            <person name="Berdy B."/>
            <person name="Zhao S."/>
            <person name="Lieberman T.D."/>
            <person name="Swanson P.K."/>
            <person name="Smith M."/>
            <person name="Roesemann S."/>
            <person name="Alexander J.E."/>
            <person name="Rich S.A."/>
            <person name="Livny J."/>
            <person name="Vlamakis H."/>
            <person name="Clish C."/>
            <person name="Bullock K."/>
            <person name="Deik A."/>
            <person name="Scott J."/>
            <person name="Pierce K.A."/>
            <person name="Xavier R.J."/>
            <person name="Alm E.J."/>
        </authorList>
    </citation>
    <scope>NUCLEOTIDE SEQUENCE [LARGE SCALE GENOMIC DNA]</scope>
    <source>
        <strain evidence="8 9">BIOML-A8</strain>
    </source>
</reference>
<dbReference type="GO" id="GO:0043565">
    <property type="term" value="F:sequence-specific DNA binding"/>
    <property type="evidence" value="ECO:0007669"/>
    <property type="project" value="InterPro"/>
</dbReference>
<feature type="domain" description="Response regulatory" evidence="7">
    <location>
        <begin position="1"/>
        <end position="110"/>
    </location>
</feature>
<feature type="modified residue" description="4-aspartylphosphate" evidence="5">
    <location>
        <position position="43"/>
    </location>
</feature>
<evidence type="ECO:0000313" key="8">
    <source>
        <dbReference type="EMBL" id="KAA5401243.1"/>
    </source>
</evidence>
<evidence type="ECO:0000256" key="1">
    <source>
        <dbReference type="ARBA" id="ARBA00022553"/>
    </source>
</evidence>
<feature type="domain" description="HTH araC/xylS-type" evidence="6">
    <location>
        <begin position="142"/>
        <end position="243"/>
    </location>
</feature>
<dbReference type="PANTHER" id="PTHR43547:SF2">
    <property type="entry name" value="HYBRID SIGNAL TRANSDUCTION HISTIDINE KINASE C"/>
    <property type="match status" value="1"/>
</dbReference>
<evidence type="ECO:0000259" key="6">
    <source>
        <dbReference type="PROSITE" id="PS01124"/>
    </source>
</evidence>
<dbReference type="InterPro" id="IPR020449">
    <property type="entry name" value="Tscrpt_reg_AraC-type_HTH"/>
</dbReference>
<dbReference type="PROSITE" id="PS00041">
    <property type="entry name" value="HTH_ARAC_FAMILY_1"/>
    <property type="match status" value="1"/>
</dbReference>
<dbReference type="Pfam" id="PF12833">
    <property type="entry name" value="HTH_18"/>
    <property type="match status" value="1"/>
</dbReference>
<dbReference type="RefSeq" id="WP_149948632.1">
    <property type="nucleotide sequence ID" value="NZ_VVYX01000358.1"/>
</dbReference>
<sequence>DNADMRTYICSILKNNYQLKEAQNGAEALYLIQRETIDLIVSDLMMPVMDGNELSRQVKANLATSHIPFLMLTALRSEAQERISYEIGVDEYLCKPFDEVILKLRIRNILALRQKYKSMFSTSMNCETLNINASSKDNTFMTSAINLMKEHYADSDYNLERFIRDMGYSKTLVNQKLQSLTGQSIGQFMRNYRLNVAKETLTKVECNISIAEIAYAVGFNDPKYFTKCFKELFGVLPSEYFGRK</sequence>
<keyword evidence="2" id="KW-0805">Transcription regulation</keyword>
<organism evidence="8 9">
    <name type="scientific">Bacteroides cellulosilyticus</name>
    <dbReference type="NCBI Taxonomy" id="246787"/>
    <lineage>
        <taxon>Bacteria</taxon>
        <taxon>Pseudomonadati</taxon>
        <taxon>Bacteroidota</taxon>
        <taxon>Bacteroidia</taxon>
        <taxon>Bacteroidales</taxon>
        <taxon>Bacteroidaceae</taxon>
        <taxon>Bacteroides</taxon>
    </lineage>
</organism>
<dbReference type="InterPro" id="IPR018062">
    <property type="entry name" value="HTH_AraC-typ_CS"/>
</dbReference>
<dbReference type="SUPFAM" id="SSF52172">
    <property type="entry name" value="CheY-like"/>
    <property type="match status" value="1"/>
</dbReference>
<evidence type="ECO:0000313" key="9">
    <source>
        <dbReference type="Proteomes" id="UP000482653"/>
    </source>
</evidence>